<dbReference type="Pfam" id="PF02909">
    <property type="entry name" value="TetR_C_1"/>
    <property type="match status" value="1"/>
</dbReference>
<evidence type="ECO:0000313" key="7">
    <source>
        <dbReference type="Proteomes" id="UP000245252"/>
    </source>
</evidence>
<evidence type="ECO:0000256" key="3">
    <source>
        <dbReference type="ARBA" id="ARBA00023163"/>
    </source>
</evidence>
<dbReference type="GO" id="GO:0045892">
    <property type="term" value="P:negative regulation of DNA-templated transcription"/>
    <property type="evidence" value="ECO:0007669"/>
    <property type="project" value="InterPro"/>
</dbReference>
<proteinExistence type="predicted"/>
<feature type="domain" description="HTH tetR-type" evidence="5">
    <location>
        <begin position="21"/>
        <end position="81"/>
    </location>
</feature>
<dbReference type="SUPFAM" id="SSF48498">
    <property type="entry name" value="Tetracyclin repressor-like, C-terminal domain"/>
    <property type="match status" value="1"/>
</dbReference>
<keyword evidence="3" id="KW-0804">Transcription</keyword>
<dbReference type="Proteomes" id="UP000245252">
    <property type="component" value="Unassembled WGS sequence"/>
</dbReference>
<comment type="caution">
    <text evidence="6">The sequence shown here is derived from an EMBL/GenBank/DDBJ whole genome shotgun (WGS) entry which is preliminary data.</text>
</comment>
<sequence>MERQSVLNDPLDRPRKRRAGRLTRSRILEAGMNVARSHGLDALTMRLVADDLGSGTMSLYRHVVDRDDMLRGMIELVGERVVHPPQKDDPVEEIVDIFSTIYRAFRADPWVVRYLVDGNIGSRRIFPLVERIMLALEALKFAGGDAWRMFNMLLHYTYGEVLVIDGAQRRLALAQKPEPEFLQNFPAIARNLMAAAGEQGSSDPFQRNIRRLLQNLSP</sequence>
<evidence type="ECO:0000259" key="5">
    <source>
        <dbReference type="PROSITE" id="PS50977"/>
    </source>
</evidence>
<dbReference type="PROSITE" id="PS50977">
    <property type="entry name" value="HTH_TETR_2"/>
    <property type="match status" value="1"/>
</dbReference>
<dbReference type="GO" id="GO:0000976">
    <property type="term" value="F:transcription cis-regulatory region binding"/>
    <property type="evidence" value="ECO:0007669"/>
    <property type="project" value="TreeGrafter"/>
</dbReference>
<protein>
    <recommendedName>
        <fullName evidence="5">HTH tetR-type domain-containing protein</fullName>
    </recommendedName>
</protein>
<dbReference type="GO" id="GO:0003700">
    <property type="term" value="F:DNA-binding transcription factor activity"/>
    <property type="evidence" value="ECO:0007669"/>
    <property type="project" value="TreeGrafter"/>
</dbReference>
<reference evidence="6 7" key="1">
    <citation type="submission" date="2018-05" db="EMBL/GenBank/DDBJ databases">
        <title>The draft genome of strain NS-104.</title>
        <authorList>
            <person name="Hang P."/>
            <person name="Jiang J."/>
        </authorList>
    </citation>
    <scope>NUCLEOTIDE SEQUENCE [LARGE SCALE GENOMIC DNA]</scope>
    <source>
        <strain evidence="6 7">NS-104</strain>
    </source>
</reference>
<evidence type="ECO:0000256" key="2">
    <source>
        <dbReference type="ARBA" id="ARBA00023125"/>
    </source>
</evidence>
<dbReference type="Gene3D" id="1.10.357.10">
    <property type="entry name" value="Tetracycline Repressor, domain 2"/>
    <property type="match status" value="1"/>
</dbReference>
<dbReference type="PANTHER" id="PTHR30055">
    <property type="entry name" value="HTH-TYPE TRANSCRIPTIONAL REGULATOR RUTR"/>
    <property type="match status" value="1"/>
</dbReference>
<organism evidence="6 7">
    <name type="scientific">Metarhizobium album</name>
    <dbReference type="NCBI Taxonomy" id="2182425"/>
    <lineage>
        <taxon>Bacteria</taxon>
        <taxon>Pseudomonadati</taxon>
        <taxon>Pseudomonadota</taxon>
        <taxon>Alphaproteobacteria</taxon>
        <taxon>Hyphomicrobiales</taxon>
        <taxon>Rhizobiaceae</taxon>
        <taxon>Metarhizobium</taxon>
    </lineage>
</organism>
<dbReference type="InterPro" id="IPR001647">
    <property type="entry name" value="HTH_TetR"/>
</dbReference>
<dbReference type="InterPro" id="IPR036271">
    <property type="entry name" value="Tet_transcr_reg_TetR-rel_C_sf"/>
</dbReference>
<dbReference type="InterPro" id="IPR050109">
    <property type="entry name" value="HTH-type_TetR-like_transc_reg"/>
</dbReference>
<dbReference type="InterPro" id="IPR004111">
    <property type="entry name" value="Repressor_TetR_C"/>
</dbReference>
<dbReference type="RefSeq" id="WP_109461506.1">
    <property type="nucleotide sequence ID" value="NZ_QFBC01000018.1"/>
</dbReference>
<dbReference type="SUPFAM" id="SSF46689">
    <property type="entry name" value="Homeodomain-like"/>
    <property type="match status" value="1"/>
</dbReference>
<dbReference type="InterPro" id="IPR009057">
    <property type="entry name" value="Homeodomain-like_sf"/>
</dbReference>
<dbReference type="EMBL" id="QFBC01000018">
    <property type="protein sequence ID" value="PWE53172.1"/>
    <property type="molecule type" value="Genomic_DNA"/>
</dbReference>
<name>A0A2U2DIP6_9HYPH</name>
<keyword evidence="7" id="KW-1185">Reference proteome</keyword>
<dbReference type="OrthoDB" id="329481at2"/>
<keyword evidence="1" id="KW-0805">Transcription regulation</keyword>
<feature type="DNA-binding region" description="H-T-H motif" evidence="4">
    <location>
        <begin position="44"/>
        <end position="63"/>
    </location>
</feature>
<evidence type="ECO:0000256" key="1">
    <source>
        <dbReference type="ARBA" id="ARBA00023015"/>
    </source>
</evidence>
<dbReference type="AlphaFoldDB" id="A0A2U2DIP6"/>
<gene>
    <name evidence="6" type="ORF">DEM27_27790</name>
</gene>
<dbReference type="PANTHER" id="PTHR30055:SF151">
    <property type="entry name" value="TRANSCRIPTIONAL REGULATORY PROTEIN"/>
    <property type="match status" value="1"/>
</dbReference>
<evidence type="ECO:0000313" key="6">
    <source>
        <dbReference type="EMBL" id="PWE53172.1"/>
    </source>
</evidence>
<dbReference type="Pfam" id="PF00440">
    <property type="entry name" value="TetR_N"/>
    <property type="match status" value="1"/>
</dbReference>
<evidence type="ECO:0000256" key="4">
    <source>
        <dbReference type="PROSITE-ProRule" id="PRU00335"/>
    </source>
</evidence>
<accession>A0A2U2DIP6</accession>
<keyword evidence="2 4" id="KW-0238">DNA-binding</keyword>